<dbReference type="EMBL" id="GBXM01066846">
    <property type="protein sequence ID" value="JAH41731.1"/>
    <property type="molecule type" value="Transcribed_RNA"/>
</dbReference>
<accession>A0A0E9SKB6</accession>
<reference evidence="1" key="2">
    <citation type="journal article" date="2015" name="Fish Shellfish Immunol.">
        <title>Early steps in the European eel (Anguilla anguilla)-Vibrio vulnificus interaction in the gills: Role of the RtxA13 toxin.</title>
        <authorList>
            <person name="Callol A."/>
            <person name="Pajuelo D."/>
            <person name="Ebbesson L."/>
            <person name="Teles M."/>
            <person name="MacKenzie S."/>
            <person name="Amaro C."/>
        </authorList>
    </citation>
    <scope>NUCLEOTIDE SEQUENCE</scope>
</reference>
<protein>
    <submittedName>
        <fullName evidence="1">Uncharacterized protein</fullName>
    </submittedName>
</protein>
<organism evidence="1">
    <name type="scientific">Anguilla anguilla</name>
    <name type="common">European freshwater eel</name>
    <name type="synonym">Muraena anguilla</name>
    <dbReference type="NCBI Taxonomy" id="7936"/>
    <lineage>
        <taxon>Eukaryota</taxon>
        <taxon>Metazoa</taxon>
        <taxon>Chordata</taxon>
        <taxon>Craniata</taxon>
        <taxon>Vertebrata</taxon>
        <taxon>Euteleostomi</taxon>
        <taxon>Actinopterygii</taxon>
        <taxon>Neopterygii</taxon>
        <taxon>Teleostei</taxon>
        <taxon>Anguilliformes</taxon>
        <taxon>Anguillidae</taxon>
        <taxon>Anguilla</taxon>
    </lineage>
</organism>
<name>A0A0E9SKB6_ANGAN</name>
<reference evidence="1" key="1">
    <citation type="submission" date="2014-11" db="EMBL/GenBank/DDBJ databases">
        <authorList>
            <person name="Amaro Gonzalez C."/>
        </authorList>
    </citation>
    <scope>NUCLEOTIDE SEQUENCE</scope>
</reference>
<sequence>MDMDLKFFLFLKKKMYSLFPTKSVVVLEQSVHARLGPWAMPGSSCSSSLV</sequence>
<proteinExistence type="predicted"/>
<evidence type="ECO:0000313" key="1">
    <source>
        <dbReference type="EMBL" id="JAH41731.1"/>
    </source>
</evidence>
<dbReference type="AlphaFoldDB" id="A0A0E9SKB6"/>